<evidence type="ECO:0000313" key="3">
    <source>
        <dbReference type="Proteomes" id="UP000683417"/>
    </source>
</evidence>
<feature type="chain" id="PRO_5040862751" evidence="1">
    <location>
        <begin position="20"/>
        <end position="140"/>
    </location>
</feature>
<sequence>MWLLHYFVLLASVSKPAAAASFQKWDIEKGAVCSGIIWTGDELKEVRLRYCDRPPSPASLKNTSHHYRGLFYSDKRTFIYFLPLPQHASLEEVLDIDSYYYISVDADCNFYSVVKLKDLYAGQTAVYESNTEMCTEGQQF</sequence>
<reference evidence="2" key="1">
    <citation type="submission" date="2020-10" db="EMBL/GenBank/DDBJ databases">
        <authorList>
            <person name="Muller C M."/>
        </authorList>
    </citation>
    <scope>NUCLEOTIDE SEQUENCE</scope>
    <source>
        <strain evidence="2">THUN-12</strain>
    </source>
</reference>
<keyword evidence="1" id="KW-0732">Signal</keyword>
<dbReference type="EMBL" id="CAJHIT010000005">
    <property type="protein sequence ID" value="CAD6501360.1"/>
    <property type="molecule type" value="Genomic_DNA"/>
</dbReference>
<evidence type="ECO:0000256" key="1">
    <source>
        <dbReference type="SAM" id="SignalP"/>
    </source>
</evidence>
<name>A0A9W4D4V4_BLUGR</name>
<accession>A0A9W4D4V4</accession>
<gene>
    <name evidence="2" type="ORF">BGTH12_LOCUS2718</name>
</gene>
<organism evidence="2 3">
    <name type="scientific">Blumeria graminis f. sp. triticale</name>
    <dbReference type="NCBI Taxonomy" id="1689686"/>
    <lineage>
        <taxon>Eukaryota</taxon>
        <taxon>Fungi</taxon>
        <taxon>Dikarya</taxon>
        <taxon>Ascomycota</taxon>
        <taxon>Pezizomycotina</taxon>
        <taxon>Leotiomycetes</taxon>
        <taxon>Erysiphales</taxon>
        <taxon>Erysiphaceae</taxon>
        <taxon>Blumeria</taxon>
    </lineage>
</organism>
<feature type="signal peptide" evidence="1">
    <location>
        <begin position="1"/>
        <end position="19"/>
    </location>
</feature>
<evidence type="ECO:0000313" key="2">
    <source>
        <dbReference type="EMBL" id="CAD6501360.1"/>
    </source>
</evidence>
<proteinExistence type="predicted"/>
<protein>
    <submittedName>
        <fullName evidence="2">BgTH12-01612</fullName>
    </submittedName>
</protein>
<dbReference type="AlphaFoldDB" id="A0A9W4D4V4"/>
<comment type="caution">
    <text evidence="2">The sequence shown here is derived from an EMBL/GenBank/DDBJ whole genome shotgun (WGS) entry which is preliminary data.</text>
</comment>
<dbReference type="Proteomes" id="UP000683417">
    <property type="component" value="Unassembled WGS sequence"/>
</dbReference>